<sequence length="530" mass="59079">MFRKKLVLMLLVVFTVASILSGCGGSKDNGAEGSGSSSPSGGEESKAAQSAEPVELSVFSWMFEGADSPDSVIYKKLQEKLNVRLKPVTASWNDWEEKLNVMIASGEMPDVFVSYGIDRPVQYRQWIKEGMVLPISDYADSYPNIRDSLANFEMLAKTTGGKHYALPIYNESGSGKDAVSGHNILIRKDWLDMLGLSVPTTIDEFYSVAKAFTENDPDGNGKKDTYGYTSSSGGVWWQYPIFNAFDTSTERWEKKDGQWMPEVISEETKEAVTFLHQMYNEKMLDPEFMLNTDDKKIEKFVTGKVGMIIHNANATFYNDIYNKFNQAKPEADPKSIFTWVGTLKGKTGIQRMDGFNNFWCETSINAGISEEKRQKALELLDFLLSDEGQDLMLNGVEGVHYKKDGDTVVSLMTDEEKTKDKGFSLKALVSWNTDYLPDTTPNKAEIVALSKSTGDYAVSNPLAYLNIDEDALDPSIPNQLTDFVNEEIVKLIANSKDVAADFDKFKEAWLSKGGAKVIEETNKQATTEGR</sequence>
<dbReference type="PANTHER" id="PTHR43649">
    <property type="entry name" value="ARABINOSE-BINDING PROTEIN-RELATED"/>
    <property type="match status" value="1"/>
</dbReference>
<evidence type="ECO:0000256" key="1">
    <source>
        <dbReference type="ARBA" id="ARBA00022475"/>
    </source>
</evidence>
<feature type="signal peptide" evidence="7">
    <location>
        <begin position="1"/>
        <end position="21"/>
    </location>
</feature>
<keyword evidence="5" id="KW-0449">Lipoprotein</keyword>
<evidence type="ECO:0000256" key="5">
    <source>
        <dbReference type="ARBA" id="ARBA00023288"/>
    </source>
</evidence>
<evidence type="ECO:0000256" key="3">
    <source>
        <dbReference type="ARBA" id="ARBA00023136"/>
    </source>
</evidence>
<evidence type="ECO:0000256" key="4">
    <source>
        <dbReference type="ARBA" id="ARBA00023139"/>
    </source>
</evidence>
<dbReference type="OrthoDB" id="9787283at2"/>
<feature type="chain" id="PRO_5038707098" evidence="7">
    <location>
        <begin position="22"/>
        <end position="530"/>
    </location>
</feature>
<evidence type="ECO:0000313" key="8">
    <source>
        <dbReference type="EMBL" id="RED66426.1"/>
    </source>
</evidence>
<keyword evidence="4" id="KW-0564">Palmitate</keyword>
<dbReference type="RefSeq" id="WP_116062660.1">
    <property type="nucleotide sequence ID" value="NZ_QRDZ01000018.1"/>
</dbReference>
<dbReference type="PROSITE" id="PS51257">
    <property type="entry name" value="PROKAR_LIPOPROTEIN"/>
    <property type="match status" value="1"/>
</dbReference>
<protein>
    <submittedName>
        <fullName evidence="8">Carbohydrate ABC transporter substrate-binding protein (CUT1 family)</fullName>
    </submittedName>
</protein>
<keyword evidence="2 7" id="KW-0732">Signal</keyword>
<dbReference type="EMBL" id="QRDZ01000018">
    <property type="protein sequence ID" value="RED66426.1"/>
    <property type="molecule type" value="Genomic_DNA"/>
</dbReference>
<dbReference type="CDD" id="cd13580">
    <property type="entry name" value="PBP2_AlgQ_like_1"/>
    <property type="match status" value="1"/>
</dbReference>
<reference evidence="8 9" key="1">
    <citation type="submission" date="2018-07" db="EMBL/GenBank/DDBJ databases">
        <title>Genomic Encyclopedia of Type Strains, Phase III (KMG-III): the genomes of soil and plant-associated and newly described type strains.</title>
        <authorList>
            <person name="Whitman W."/>
        </authorList>
    </citation>
    <scope>NUCLEOTIDE SEQUENCE [LARGE SCALE GENOMIC DNA]</scope>
    <source>
        <strain evidence="8 9">CECT 7287</strain>
    </source>
</reference>
<evidence type="ECO:0000256" key="2">
    <source>
        <dbReference type="ARBA" id="ARBA00022729"/>
    </source>
</evidence>
<keyword evidence="9" id="KW-1185">Reference proteome</keyword>
<dbReference type="Gene3D" id="3.40.190.10">
    <property type="entry name" value="Periplasmic binding protein-like II"/>
    <property type="match status" value="2"/>
</dbReference>
<accession>A0A3D9IZD4</accession>
<dbReference type="Pfam" id="PF13416">
    <property type="entry name" value="SBP_bac_8"/>
    <property type="match status" value="1"/>
</dbReference>
<dbReference type="Proteomes" id="UP000256977">
    <property type="component" value="Unassembled WGS sequence"/>
</dbReference>
<organism evidence="8 9">
    <name type="scientific">Cohnella phaseoli</name>
    <dbReference type="NCBI Taxonomy" id="456490"/>
    <lineage>
        <taxon>Bacteria</taxon>
        <taxon>Bacillati</taxon>
        <taxon>Bacillota</taxon>
        <taxon>Bacilli</taxon>
        <taxon>Bacillales</taxon>
        <taxon>Paenibacillaceae</taxon>
        <taxon>Cohnella</taxon>
    </lineage>
</organism>
<dbReference type="AlphaFoldDB" id="A0A3D9IZD4"/>
<dbReference type="InterPro" id="IPR006059">
    <property type="entry name" value="SBP"/>
</dbReference>
<evidence type="ECO:0000256" key="6">
    <source>
        <dbReference type="SAM" id="MobiDB-lite"/>
    </source>
</evidence>
<evidence type="ECO:0000256" key="7">
    <source>
        <dbReference type="SAM" id="SignalP"/>
    </source>
</evidence>
<name>A0A3D9IZD4_9BACL</name>
<keyword evidence="3" id="KW-0472">Membrane</keyword>
<evidence type="ECO:0000313" key="9">
    <source>
        <dbReference type="Proteomes" id="UP000256977"/>
    </source>
</evidence>
<feature type="region of interest" description="Disordered" evidence="6">
    <location>
        <begin position="27"/>
        <end position="47"/>
    </location>
</feature>
<gene>
    <name evidence="8" type="ORF">DFP98_11847</name>
</gene>
<dbReference type="InterPro" id="IPR050490">
    <property type="entry name" value="Bact_solute-bd_prot1"/>
</dbReference>
<comment type="caution">
    <text evidence="8">The sequence shown here is derived from an EMBL/GenBank/DDBJ whole genome shotgun (WGS) entry which is preliminary data.</text>
</comment>
<dbReference type="SUPFAM" id="SSF53850">
    <property type="entry name" value="Periplasmic binding protein-like II"/>
    <property type="match status" value="1"/>
</dbReference>
<dbReference type="PANTHER" id="PTHR43649:SF33">
    <property type="entry name" value="POLYGALACTURONAN_RHAMNOGALACTURONAN-BINDING PROTEIN YTCQ"/>
    <property type="match status" value="1"/>
</dbReference>
<keyword evidence="1" id="KW-1003">Cell membrane</keyword>
<proteinExistence type="predicted"/>